<organism evidence="3 4">
    <name type="scientific">Halobacteriovorax marinus</name>
    <dbReference type="NCBI Taxonomy" id="97084"/>
    <lineage>
        <taxon>Bacteria</taxon>
        <taxon>Pseudomonadati</taxon>
        <taxon>Bdellovibrionota</taxon>
        <taxon>Bacteriovoracia</taxon>
        <taxon>Bacteriovoracales</taxon>
        <taxon>Halobacteriovoraceae</taxon>
        <taxon>Halobacteriovorax</taxon>
    </lineage>
</organism>
<evidence type="ECO:0000313" key="4">
    <source>
        <dbReference type="Proteomes" id="UP000196531"/>
    </source>
</evidence>
<feature type="region of interest" description="Disordered" evidence="1">
    <location>
        <begin position="27"/>
        <end position="48"/>
    </location>
</feature>
<dbReference type="AlphaFoldDB" id="A0A1Y5F6W5"/>
<gene>
    <name evidence="3" type="ORF">A9Q84_09045</name>
</gene>
<keyword evidence="2" id="KW-0732">Signal</keyword>
<reference evidence="4" key="1">
    <citation type="journal article" date="2017" name="Proc. Natl. Acad. Sci. U.S.A.">
        <title>Simulation of Deepwater Horizon oil plume reveals substrate specialization within a complex community of hydrocarbon-degraders.</title>
        <authorList>
            <person name="Hu P."/>
            <person name="Dubinsky E.A."/>
            <person name="Probst A.J."/>
            <person name="Wang J."/>
            <person name="Sieber C.M.K."/>
            <person name="Tom L.M."/>
            <person name="Gardinali P."/>
            <person name="Banfield J.F."/>
            <person name="Atlas R.M."/>
            <person name="Andersen G.L."/>
        </authorList>
    </citation>
    <scope>NUCLEOTIDE SEQUENCE [LARGE SCALE GENOMIC DNA]</scope>
</reference>
<feature type="compositionally biased region" description="Basic and acidic residues" evidence="1">
    <location>
        <begin position="27"/>
        <end position="46"/>
    </location>
</feature>
<evidence type="ECO:0000313" key="3">
    <source>
        <dbReference type="EMBL" id="OUR96485.1"/>
    </source>
</evidence>
<evidence type="ECO:0000256" key="2">
    <source>
        <dbReference type="SAM" id="SignalP"/>
    </source>
</evidence>
<feature type="signal peptide" evidence="2">
    <location>
        <begin position="1"/>
        <end position="16"/>
    </location>
</feature>
<evidence type="ECO:0008006" key="5">
    <source>
        <dbReference type="Google" id="ProtNLM"/>
    </source>
</evidence>
<protein>
    <recommendedName>
        <fullName evidence="5">Secreted protein</fullName>
    </recommendedName>
</protein>
<comment type="caution">
    <text evidence="3">The sequence shown here is derived from an EMBL/GenBank/DDBJ whole genome shotgun (WGS) entry which is preliminary data.</text>
</comment>
<accession>A0A1Y5F6W5</accession>
<name>A0A1Y5F6W5_9BACT</name>
<dbReference type="EMBL" id="MAAO01000006">
    <property type="protein sequence ID" value="OUR96485.1"/>
    <property type="molecule type" value="Genomic_DNA"/>
</dbReference>
<dbReference type="Proteomes" id="UP000196531">
    <property type="component" value="Unassembled WGS sequence"/>
</dbReference>
<proteinExistence type="predicted"/>
<sequence>MKILCLLAVLTSIVFATTQTSTQLTDSVRKQRPFNDEGPECKRNCPTDETSEIDERLIIVPIIGDSPAPKPPFNDEGPGGKT</sequence>
<evidence type="ECO:0000256" key="1">
    <source>
        <dbReference type="SAM" id="MobiDB-lite"/>
    </source>
</evidence>
<feature type="chain" id="PRO_5012350765" description="Secreted protein" evidence="2">
    <location>
        <begin position="17"/>
        <end position="82"/>
    </location>
</feature>